<reference evidence="1 2" key="1">
    <citation type="submission" date="2020-10" db="EMBL/GenBank/DDBJ databases">
        <authorList>
            <person name="Castelo-Branco R."/>
            <person name="Eusebio N."/>
            <person name="Adriana R."/>
            <person name="Vieira A."/>
            <person name="Brugerolle De Fraissinette N."/>
            <person name="Rezende De Castro R."/>
            <person name="Schneider M.P."/>
            <person name="Vasconcelos V."/>
            <person name="Leao P.N."/>
        </authorList>
    </citation>
    <scope>NUCLEOTIDE SEQUENCE [LARGE SCALE GENOMIC DNA]</scope>
    <source>
        <strain evidence="1 2">LEGE 03274</strain>
    </source>
</reference>
<name>A0ABR9V1M7_9CHRO</name>
<evidence type="ECO:0000313" key="2">
    <source>
        <dbReference type="Proteomes" id="UP000654604"/>
    </source>
</evidence>
<dbReference type="EMBL" id="JADEWC010000003">
    <property type="protein sequence ID" value="MBE9221454.1"/>
    <property type="molecule type" value="Genomic_DNA"/>
</dbReference>
<proteinExistence type="predicted"/>
<protein>
    <submittedName>
        <fullName evidence="1">Uncharacterized protein</fullName>
    </submittedName>
</protein>
<sequence length="128" mass="14299">MNANQIFKTLVLSTPLVVASIFVSFGESNSSVKAQEIRFRNSVERSVFTTGENEQVEYPNLEKNEFGDYIMNFTDEESDEAVRLFGCDCISSINAVRKMRGMTTTAEGTPLTPDTRIAACPHRQFFGV</sequence>
<accession>A0ABR9V1M7</accession>
<gene>
    <name evidence="1" type="ORF">IQ215_01970</name>
</gene>
<organism evidence="1 2">
    <name type="scientific">Cyanobacterium stanieri LEGE 03274</name>
    <dbReference type="NCBI Taxonomy" id="1828756"/>
    <lineage>
        <taxon>Bacteria</taxon>
        <taxon>Bacillati</taxon>
        <taxon>Cyanobacteriota</taxon>
        <taxon>Cyanophyceae</taxon>
        <taxon>Oscillatoriophycideae</taxon>
        <taxon>Chroococcales</taxon>
        <taxon>Geminocystaceae</taxon>
        <taxon>Cyanobacterium</taxon>
    </lineage>
</organism>
<dbReference type="RefSeq" id="WP_193799650.1">
    <property type="nucleotide sequence ID" value="NZ_JADEWC010000003.1"/>
</dbReference>
<comment type="caution">
    <text evidence="1">The sequence shown here is derived from an EMBL/GenBank/DDBJ whole genome shotgun (WGS) entry which is preliminary data.</text>
</comment>
<dbReference type="Proteomes" id="UP000654604">
    <property type="component" value="Unassembled WGS sequence"/>
</dbReference>
<evidence type="ECO:0000313" key="1">
    <source>
        <dbReference type="EMBL" id="MBE9221454.1"/>
    </source>
</evidence>
<keyword evidence="2" id="KW-1185">Reference proteome</keyword>